<dbReference type="STRING" id="1798183.GA0061080_10563"/>
<reference evidence="2" key="1">
    <citation type="submission" date="2016-08" db="EMBL/GenBank/DDBJ databases">
        <authorList>
            <person name="Varghese N."/>
            <person name="Submissions Spin"/>
        </authorList>
    </citation>
    <scope>NUCLEOTIDE SEQUENCE [LARGE SCALE GENOMIC DNA]</scope>
    <source>
        <strain evidence="2">R-53144</strain>
    </source>
</reference>
<dbReference type="SUPFAM" id="SSF53335">
    <property type="entry name" value="S-adenosyl-L-methionine-dependent methyltransferases"/>
    <property type="match status" value="1"/>
</dbReference>
<sequence>MAEGVYPGNANDLSNIATGSQNKIIMDNPFGYYPLNDEVLRVLNNGGTIIIRGNQTNKYMKNLEIIAKEKGLQLVNKRQISSAGYAQSSGEPIKSKTIDEYIFKK</sequence>
<dbReference type="AlphaFoldDB" id="A0A1C4D108"/>
<keyword evidence="2" id="KW-1185">Reference proteome</keyword>
<evidence type="ECO:0000313" key="2">
    <source>
        <dbReference type="Proteomes" id="UP000199698"/>
    </source>
</evidence>
<protein>
    <submittedName>
        <fullName evidence="1">Uncharacterized protein</fullName>
    </submittedName>
</protein>
<dbReference type="RefSeq" id="WP_091125316.1">
    <property type="nucleotide sequence ID" value="NZ_FMBA01000056.1"/>
</dbReference>
<dbReference type="OrthoDB" id="9014936at2"/>
<proteinExistence type="predicted"/>
<dbReference type="Proteomes" id="UP000199698">
    <property type="component" value="Unassembled WGS sequence"/>
</dbReference>
<dbReference type="EMBL" id="FMBA01000056">
    <property type="protein sequence ID" value="SCC24999.1"/>
    <property type="molecule type" value="Genomic_DNA"/>
</dbReference>
<gene>
    <name evidence="1" type="ORF">GA0061080_10563</name>
</gene>
<accession>A0A1C4D108</accession>
<dbReference type="InterPro" id="IPR029063">
    <property type="entry name" value="SAM-dependent_MTases_sf"/>
</dbReference>
<name>A0A1C4D108_9GAMM</name>
<organism evidence="1 2">
    <name type="scientific">Gilliamella intestini</name>
    <dbReference type="NCBI Taxonomy" id="1798183"/>
    <lineage>
        <taxon>Bacteria</taxon>
        <taxon>Pseudomonadati</taxon>
        <taxon>Pseudomonadota</taxon>
        <taxon>Gammaproteobacteria</taxon>
        <taxon>Orbales</taxon>
        <taxon>Orbaceae</taxon>
        <taxon>Gilliamella</taxon>
    </lineage>
</organism>
<evidence type="ECO:0000313" key="1">
    <source>
        <dbReference type="EMBL" id="SCC24999.1"/>
    </source>
</evidence>